<dbReference type="AlphaFoldDB" id="A0A1C2I3S0"/>
<reference evidence="3" key="1">
    <citation type="journal article" date="2016" name="Int. J. Mol. Sci.">
        <title>Comparative genomics of the extreme acidophile Acidithiobacillus thiooxidans reveals intraspecific divergence and niche adaptation.</title>
        <authorList>
            <person name="Zhang X."/>
            <person name="Feng X."/>
            <person name="Tao J."/>
            <person name="Ma L."/>
            <person name="Xiao Y."/>
            <person name="Liang Y."/>
            <person name="Liu X."/>
            <person name="Yin H."/>
        </authorList>
    </citation>
    <scope>NUCLEOTIDE SEQUENCE [LARGE SCALE GENOMIC DNA]</scope>
    <source>
        <strain evidence="3">DXS-W</strain>
    </source>
</reference>
<dbReference type="InterPro" id="IPR022753">
    <property type="entry name" value="T4SS_pilus_biogen_PilP"/>
</dbReference>
<evidence type="ECO:0000256" key="2">
    <source>
        <dbReference type="SAM" id="SignalP"/>
    </source>
</evidence>
<protein>
    <recommendedName>
        <fullName evidence="5">Type IV pilus biogenesis protein PilP</fullName>
    </recommendedName>
</protein>
<dbReference type="NCBIfam" id="TIGR03021">
    <property type="entry name" value="pilP_fam"/>
    <property type="match status" value="1"/>
</dbReference>
<feature type="signal peptide" evidence="2">
    <location>
        <begin position="1"/>
        <end position="26"/>
    </location>
</feature>
<sequence>MINRKAVWNIPFFGVLLLCGSGIASASSLLSASPVNGSPETVAPNNTAETVQSLASVQSQIPVLQAQLEVAKLKKEIADVLSGKKAGSNKPSNPYASTFPQSSIPPIMPPIQQVGTSTASHLSNLPRVLSISGAQGRYQAILALPNGGVLPVFTGNRVGHWVIQHIGPQGVLASHKGKTPVLLMMSGGYTAQQGGTSSGNHVGSYSPPPFSPPNGALPSNLMVPPPGMIPNPQGGH</sequence>
<dbReference type="EMBL" id="LWRY01000160">
    <property type="protein sequence ID" value="OCX70583.1"/>
    <property type="molecule type" value="Genomic_DNA"/>
</dbReference>
<proteinExistence type="predicted"/>
<evidence type="ECO:0008006" key="5">
    <source>
        <dbReference type="Google" id="ProtNLM"/>
    </source>
</evidence>
<gene>
    <name evidence="3" type="ORF">A6M23_13680</name>
</gene>
<evidence type="ECO:0000313" key="3">
    <source>
        <dbReference type="EMBL" id="OCX70583.1"/>
    </source>
</evidence>
<dbReference type="RefSeq" id="WP_065974464.1">
    <property type="nucleotide sequence ID" value="NZ_LGYM01000038.1"/>
</dbReference>
<feature type="region of interest" description="Disordered" evidence="1">
    <location>
        <begin position="193"/>
        <end position="217"/>
    </location>
</feature>
<evidence type="ECO:0000256" key="1">
    <source>
        <dbReference type="SAM" id="MobiDB-lite"/>
    </source>
</evidence>
<keyword evidence="2" id="KW-0732">Signal</keyword>
<keyword evidence="4" id="KW-1185">Reference proteome</keyword>
<evidence type="ECO:0000313" key="4">
    <source>
        <dbReference type="Proteomes" id="UP000095008"/>
    </source>
</evidence>
<organism evidence="3 4">
    <name type="scientific">Acidithiobacillus thiooxidans</name>
    <name type="common">Thiobacillus thiooxidans</name>
    <dbReference type="NCBI Taxonomy" id="930"/>
    <lineage>
        <taxon>Bacteria</taxon>
        <taxon>Pseudomonadati</taxon>
        <taxon>Pseudomonadota</taxon>
        <taxon>Acidithiobacillia</taxon>
        <taxon>Acidithiobacillales</taxon>
        <taxon>Acidithiobacillaceae</taxon>
        <taxon>Acidithiobacillus</taxon>
    </lineage>
</organism>
<feature type="chain" id="PRO_5008663366" description="Type IV pilus biogenesis protein PilP" evidence="2">
    <location>
        <begin position="27"/>
        <end position="236"/>
    </location>
</feature>
<dbReference type="Proteomes" id="UP000095008">
    <property type="component" value="Unassembled WGS sequence"/>
</dbReference>
<comment type="caution">
    <text evidence="3">The sequence shown here is derived from an EMBL/GenBank/DDBJ whole genome shotgun (WGS) entry which is preliminary data.</text>
</comment>
<accession>A0A1C2I3S0</accession>
<feature type="compositionally biased region" description="Polar residues" evidence="1">
    <location>
        <begin position="193"/>
        <end position="203"/>
    </location>
</feature>
<name>A0A1C2I3S0_ACITH</name>